<evidence type="ECO:0000313" key="2">
    <source>
        <dbReference type="EMBL" id="OAE20818.1"/>
    </source>
</evidence>
<dbReference type="EMBL" id="LVLJ01003584">
    <property type="protein sequence ID" value="OAE20818.1"/>
    <property type="molecule type" value="Genomic_DNA"/>
</dbReference>
<protein>
    <submittedName>
        <fullName evidence="2">Uncharacterized protein</fullName>
    </submittedName>
</protein>
<name>A0A176VIP1_MARPO</name>
<keyword evidence="3" id="KW-1185">Reference proteome</keyword>
<reference evidence="2" key="1">
    <citation type="submission" date="2016-03" db="EMBL/GenBank/DDBJ databases">
        <title>Mechanisms controlling the formation of the plant cell surface in tip-growing cells are functionally conserved among land plants.</title>
        <authorList>
            <person name="Honkanen S."/>
            <person name="Jones V.A."/>
            <person name="Morieri G."/>
            <person name="Champion C."/>
            <person name="Hetherington A.J."/>
            <person name="Kelly S."/>
            <person name="Saint-Marcoux D."/>
            <person name="Proust H."/>
            <person name="Prescott H."/>
            <person name="Dolan L."/>
        </authorList>
    </citation>
    <scope>NUCLEOTIDE SEQUENCE [LARGE SCALE GENOMIC DNA]</scope>
    <source>
        <tissue evidence="2">Whole gametophyte</tissue>
    </source>
</reference>
<gene>
    <name evidence="2" type="ORF">AXG93_1748s1240</name>
</gene>
<proteinExistence type="predicted"/>
<dbReference type="Proteomes" id="UP000077202">
    <property type="component" value="Unassembled WGS sequence"/>
</dbReference>
<evidence type="ECO:0000256" key="1">
    <source>
        <dbReference type="SAM" id="MobiDB-lite"/>
    </source>
</evidence>
<accession>A0A176VIP1</accession>
<comment type="caution">
    <text evidence="2">The sequence shown here is derived from an EMBL/GenBank/DDBJ whole genome shotgun (WGS) entry which is preliminary data.</text>
</comment>
<feature type="compositionally biased region" description="Basic and acidic residues" evidence="1">
    <location>
        <begin position="169"/>
        <end position="185"/>
    </location>
</feature>
<organism evidence="2 3">
    <name type="scientific">Marchantia polymorpha subsp. ruderalis</name>
    <dbReference type="NCBI Taxonomy" id="1480154"/>
    <lineage>
        <taxon>Eukaryota</taxon>
        <taxon>Viridiplantae</taxon>
        <taxon>Streptophyta</taxon>
        <taxon>Embryophyta</taxon>
        <taxon>Marchantiophyta</taxon>
        <taxon>Marchantiopsida</taxon>
        <taxon>Marchantiidae</taxon>
        <taxon>Marchantiales</taxon>
        <taxon>Marchantiaceae</taxon>
        <taxon>Marchantia</taxon>
    </lineage>
</organism>
<feature type="region of interest" description="Disordered" evidence="1">
    <location>
        <begin position="168"/>
        <end position="198"/>
    </location>
</feature>
<dbReference type="AlphaFoldDB" id="A0A176VIP1"/>
<sequence length="198" mass="22289">MANSATIPAEGDSYYIVNVKTNRVLVDNVNRMLMDKAQTTPFPSQLNAWVDHFTFSKSESDNGSWIIRGNVRILTTAGEEEGILYTGGRDQPGFEWDVIASSEYKDAYRIQNRHNQDLIYDAPVQDANPPLLVARYGKRDESDETAQWSQSFPGAAVENRTPYISHSAGHIESKGRSLGFRSKEFDSEDSEAYELQRS</sequence>
<evidence type="ECO:0000313" key="3">
    <source>
        <dbReference type="Proteomes" id="UP000077202"/>
    </source>
</evidence>